<feature type="compositionally biased region" description="Basic and acidic residues" evidence="1">
    <location>
        <begin position="48"/>
        <end position="72"/>
    </location>
</feature>
<dbReference type="InterPro" id="IPR020100">
    <property type="entry name" value="Glc-repressible_Grg1"/>
</dbReference>
<sequence length="72" mass="7650">METVKQAVNYVAESVQGAASGISKETNKEIAKDSNVDVSTRLSAGKDALGDKIDETGHNNKAEAHKQLAEHN</sequence>
<dbReference type="Proteomes" id="UP000034112">
    <property type="component" value="Unassembled WGS sequence"/>
</dbReference>
<dbReference type="AlphaFoldDB" id="A0A0F9Y3S1"/>
<evidence type="ECO:0000313" key="2">
    <source>
        <dbReference type="EMBL" id="KKP06758.1"/>
    </source>
</evidence>
<dbReference type="OrthoDB" id="10039103at2759"/>
<evidence type="ECO:0000313" key="3">
    <source>
        <dbReference type="Proteomes" id="UP000034112"/>
    </source>
</evidence>
<feature type="region of interest" description="Disordered" evidence="1">
    <location>
        <begin position="47"/>
        <end position="72"/>
    </location>
</feature>
<dbReference type="OMA" id="VHKQAAK"/>
<dbReference type="PANTHER" id="PTHR38789:SF1">
    <property type="entry name" value="GLUCOSE-REPRESSIBLE GENE PROTEIN-RELATED"/>
    <property type="match status" value="1"/>
</dbReference>
<gene>
    <name evidence="2" type="ORF">THAR02_01143</name>
</gene>
<accession>A0A0F9Y3S1</accession>
<dbReference type="Pfam" id="PF11034">
    <property type="entry name" value="Grg1"/>
    <property type="match status" value="1"/>
</dbReference>
<dbReference type="EMBL" id="JOKZ01000019">
    <property type="protein sequence ID" value="KKP06758.1"/>
    <property type="molecule type" value="Genomic_DNA"/>
</dbReference>
<comment type="caution">
    <text evidence="2">The sequence shown here is derived from an EMBL/GenBank/DDBJ whole genome shotgun (WGS) entry which is preliminary data.</text>
</comment>
<reference evidence="3" key="1">
    <citation type="journal article" date="2015" name="Genome Announc.">
        <title>Draft whole-genome sequence of the biocontrol agent Trichoderma harzianum T6776.</title>
        <authorList>
            <person name="Baroncelli R."/>
            <person name="Piaggeschi G."/>
            <person name="Fiorini L."/>
            <person name="Bertolini E."/>
            <person name="Zapparata A."/>
            <person name="Pe M.E."/>
            <person name="Sarrocco S."/>
            <person name="Vannacci G."/>
        </authorList>
    </citation>
    <scope>NUCLEOTIDE SEQUENCE [LARGE SCALE GENOMIC DNA]</scope>
    <source>
        <strain evidence="3">T6776</strain>
    </source>
</reference>
<name>A0A0F9Y3S1_TRIHA</name>
<proteinExistence type="predicted"/>
<organism evidence="2 3">
    <name type="scientific">Trichoderma harzianum</name>
    <name type="common">Hypocrea lixii</name>
    <dbReference type="NCBI Taxonomy" id="5544"/>
    <lineage>
        <taxon>Eukaryota</taxon>
        <taxon>Fungi</taxon>
        <taxon>Dikarya</taxon>
        <taxon>Ascomycota</taxon>
        <taxon>Pezizomycotina</taxon>
        <taxon>Sordariomycetes</taxon>
        <taxon>Hypocreomycetidae</taxon>
        <taxon>Hypocreales</taxon>
        <taxon>Hypocreaceae</taxon>
        <taxon>Trichoderma</taxon>
    </lineage>
</organism>
<evidence type="ECO:0000256" key="1">
    <source>
        <dbReference type="SAM" id="MobiDB-lite"/>
    </source>
</evidence>
<dbReference type="PANTHER" id="PTHR38789">
    <property type="entry name" value="REPRESSIBLE PROTEIN GRG1, PUTATIVE (AFU_ORTHOLOGUE AFUA_5G14210)-RELATED"/>
    <property type="match status" value="1"/>
</dbReference>
<protein>
    <submittedName>
        <fullName evidence="2">Glucose-repressible gene protein</fullName>
    </submittedName>
</protein>